<keyword evidence="11" id="KW-0732">Signal</keyword>
<evidence type="ECO:0000256" key="2">
    <source>
        <dbReference type="ARBA" id="ARBA00004613"/>
    </source>
</evidence>
<dbReference type="Pfam" id="PF03018">
    <property type="entry name" value="Dirigent"/>
    <property type="match status" value="1"/>
</dbReference>
<evidence type="ECO:0000313" key="12">
    <source>
        <dbReference type="EMBL" id="KVH91048.1"/>
    </source>
</evidence>
<feature type="transmembrane region" description="Helical" evidence="10">
    <location>
        <begin position="323"/>
        <end position="342"/>
    </location>
</feature>
<dbReference type="Gramene" id="KVH91048">
    <property type="protein sequence ID" value="KVH91048"/>
    <property type="gene ID" value="Ccrd_006933"/>
</dbReference>
<keyword evidence="9 10" id="KW-0472">Membrane</keyword>
<keyword evidence="6" id="KW-0964">Secreted</keyword>
<feature type="transmembrane region" description="Helical" evidence="10">
    <location>
        <begin position="296"/>
        <end position="316"/>
    </location>
</feature>
<feature type="transmembrane region" description="Helical" evidence="10">
    <location>
        <begin position="407"/>
        <end position="430"/>
    </location>
</feature>
<dbReference type="EMBL" id="LEKV01005083">
    <property type="protein sequence ID" value="KVH91048.1"/>
    <property type="molecule type" value="Genomic_DNA"/>
</dbReference>
<evidence type="ECO:0000256" key="10">
    <source>
        <dbReference type="SAM" id="Phobius"/>
    </source>
</evidence>
<comment type="subcellular location">
    <subcellularLocation>
        <location evidence="1">Membrane</location>
        <topology evidence="1">Multi-pass membrane protein</topology>
    </subcellularLocation>
    <subcellularLocation>
        <location evidence="2">Secreted</location>
    </subcellularLocation>
</comment>
<evidence type="ECO:0000256" key="1">
    <source>
        <dbReference type="ARBA" id="ARBA00004141"/>
    </source>
</evidence>
<dbReference type="Gene3D" id="2.40.480.10">
    <property type="entry name" value="Allene oxide cyclase-like"/>
    <property type="match status" value="1"/>
</dbReference>
<dbReference type="GO" id="GO:0016020">
    <property type="term" value="C:membrane"/>
    <property type="evidence" value="ECO:0007669"/>
    <property type="project" value="UniProtKB-SubCell"/>
</dbReference>
<gene>
    <name evidence="12" type="ORF">Ccrd_006933</name>
</gene>
<dbReference type="PANTHER" id="PTHR10383">
    <property type="entry name" value="SERINE INCORPORATOR"/>
    <property type="match status" value="1"/>
</dbReference>
<reference evidence="12 13" key="1">
    <citation type="journal article" date="2016" name="Sci. Rep.">
        <title>The genome sequence of the outbreeding globe artichoke constructed de novo incorporating a phase-aware low-pass sequencing strategy of F1 progeny.</title>
        <authorList>
            <person name="Scaglione D."/>
            <person name="Reyes-Chin-Wo S."/>
            <person name="Acquadro A."/>
            <person name="Froenicke L."/>
            <person name="Portis E."/>
            <person name="Beitel C."/>
            <person name="Tirone M."/>
            <person name="Mauro R."/>
            <person name="Lo Monaco A."/>
            <person name="Mauromicale G."/>
            <person name="Faccioli P."/>
            <person name="Cattivelli L."/>
            <person name="Rieseberg L."/>
            <person name="Michelmore R."/>
            <person name="Lanteri S."/>
        </authorList>
    </citation>
    <scope>NUCLEOTIDE SEQUENCE [LARGE SCALE GENOMIC DNA]</scope>
    <source>
        <strain evidence="12">2C</strain>
    </source>
</reference>
<comment type="similarity">
    <text evidence="3">Belongs to the TDE1 family.</text>
</comment>
<keyword evidence="13" id="KW-1185">Reference proteome</keyword>
<dbReference type="PANTHER" id="PTHR10383:SF23">
    <property type="entry name" value="SERINC-DOMAIN CONTAINING SERINE AND SPHINGOLIPID BIOSYNTHESIS PROTEIN"/>
    <property type="match status" value="1"/>
</dbReference>
<comment type="similarity">
    <text evidence="4">Belongs to the plant dirigent protein family.</text>
</comment>
<evidence type="ECO:0000256" key="11">
    <source>
        <dbReference type="SAM" id="SignalP"/>
    </source>
</evidence>
<dbReference type="Proteomes" id="UP000243975">
    <property type="component" value="Unassembled WGS sequence"/>
</dbReference>
<dbReference type="GO" id="GO:0005576">
    <property type="term" value="C:extracellular region"/>
    <property type="evidence" value="ECO:0007669"/>
    <property type="project" value="UniProtKB-SubCell"/>
</dbReference>
<comment type="caution">
    <text evidence="12">The sequence shown here is derived from an EMBL/GenBank/DDBJ whole genome shotgun (WGS) entry which is preliminary data.</text>
</comment>
<evidence type="ECO:0000256" key="3">
    <source>
        <dbReference type="ARBA" id="ARBA00006665"/>
    </source>
</evidence>
<evidence type="ECO:0000256" key="8">
    <source>
        <dbReference type="ARBA" id="ARBA00022989"/>
    </source>
</evidence>
<dbReference type="Pfam" id="PF03348">
    <property type="entry name" value="Serinc"/>
    <property type="match status" value="1"/>
</dbReference>
<organism evidence="12 13">
    <name type="scientific">Cynara cardunculus var. scolymus</name>
    <name type="common">Globe artichoke</name>
    <name type="synonym">Cynara scolymus</name>
    <dbReference type="NCBI Taxonomy" id="59895"/>
    <lineage>
        <taxon>Eukaryota</taxon>
        <taxon>Viridiplantae</taxon>
        <taxon>Streptophyta</taxon>
        <taxon>Embryophyta</taxon>
        <taxon>Tracheophyta</taxon>
        <taxon>Spermatophyta</taxon>
        <taxon>Magnoliopsida</taxon>
        <taxon>eudicotyledons</taxon>
        <taxon>Gunneridae</taxon>
        <taxon>Pentapetalae</taxon>
        <taxon>asterids</taxon>
        <taxon>campanulids</taxon>
        <taxon>Asterales</taxon>
        <taxon>Asteraceae</taxon>
        <taxon>Carduoideae</taxon>
        <taxon>Cardueae</taxon>
        <taxon>Carduinae</taxon>
        <taxon>Cynara</taxon>
    </lineage>
</organism>
<dbReference type="InterPro" id="IPR005016">
    <property type="entry name" value="TDE1/TMS"/>
</dbReference>
<dbReference type="STRING" id="59895.A0A103XHX2"/>
<feature type="transmembrane region" description="Helical" evidence="10">
    <location>
        <begin position="161"/>
        <end position="181"/>
    </location>
</feature>
<feature type="signal peptide" evidence="11">
    <location>
        <begin position="1"/>
        <end position="17"/>
    </location>
</feature>
<evidence type="ECO:0000256" key="5">
    <source>
        <dbReference type="ARBA" id="ARBA00011738"/>
    </source>
</evidence>
<evidence type="ECO:0000256" key="7">
    <source>
        <dbReference type="ARBA" id="ARBA00022692"/>
    </source>
</evidence>
<feature type="transmembrane region" description="Helical" evidence="10">
    <location>
        <begin position="115"/>
        <end position="131"/>
    </location>
</feature>
<feature type="chain" id="PRO_5007118819" evidence="11">
    <location>
        <begin position="18"/>
        <end position="720"/>
    </location>
</feature>
<sequence length="720" mass="80364">MDSLIFFLWPFIYFLITEHDFRLCGIDMIMTSCTSIMHSLISGLNMFYIVKTRILSVSDVSCCRLALMVEPGEMTQDGVLVDIKLSDAEIAQWDMMQQRSIECLIRRKKSLRVRYTYGIIFLLVNLVAWFLRDYGQRVSLHYHILIKACGPKGHDCFQTMGVLRISLGCFIFFFMLFLTTCGTTKLFNTRDTWHSGWWTAKFAILMIIQVFSFFIPSDFVHLYGELARVGAGIFLLLQLVSVIEFIAWWNAYWMPVERKKQSSCCGLVMSTLFYMGSFCGIIVMYVWYASKASCTLNIFFITWTSILLLVMMVISLHSKVNKGLLSSGIMASYIVYLCWSALRSEPASEKCSPEKHENEHVDWITVLGFLIGVFAIVMATFSTGIDSETFQLRKQEDQMEDDIPYKYGFFHLIFSLGAMYFAMLFISWNLDSSTRKWSIDVGWASTWVKIVNEWFAATIYLWKLISPIMLKNCLLFIFSMLILQMGIWNIVKAVDPSSAAEGEHVFELYLHDILGGSNPTARPVTGLLGNIYSGQVPFARRIGFRAPQGGVAIPNANGAIPTVNANGIPLGTGLVGTQYAGNLNQNNNGQNQIAAQLGPDGLGLGFGTITVIDDVLTVDPKLGSQSLGKAQGVYVSSSADGSRQMMTFTAMMEGGEYGDSINFFGVYHIGSAMSRLSVTGGTGKFLHACGFAEVRSLIPAGQIVADGVESLLRLTVHLSY</sequence>
<feature type="transmembrane region" description="Helical" evidence="10">
    <location>
        <begin position="362"/>
        <end position="386"/>
    </location>
</feature>
<dbReference type="AlphaFoldDB" id="A0A103XHX2"/>
<name>A0A103XHX2_CYNCS</name>
<feature type="transmembrane region" description="Helical" evidence="10">
    <location>
        <begin position="229"/>
        <end position="252"/>
    </location>
</feature>
<evidence type="ECO:0000256" key="9">
    <source>
        <dbReference type="ARBA" id="ARBA00023136"/>
    </source>
</evidence>
<dbReference type="InterPro" id="IPR004265">
    <property type="entry name" value="Dirigent"/>
</dbReference>
<keyword evidence="8 10" id="KW-1133">Transmembrane helix</keyword>
<comment type="subunit">
    <text evidence="5">Homodimer.</text>
</comment>
<evidence type="ECO:0000256" key="4">
    <source>
        <dbReference type="ARBA" id="ARBA00010746"/>
    </source>
</evidence>
<dbReference type="GO" id="GO:0009699">
    <property type="term" value="P:phenylpropanoid biosynthetic process"/>
    <property type="evidence" value="ECO:0007669"/>
    <property type="project" value="UniProtKB-ARBA"/>
</dbReference>
<feature type="transmembrane region" description="Helical" evidence="10">
    <location>
        <begin position="474"/>
        <end position="491"/>
    </location>
</feature>
<dbReference type="InterPro" id="IPR044859">
    <property type="entry name" value="Allene_oxi_cyc_Dirigent"/>
</dbReference>
<accession>A0A103XHX2</accession>
<dbReference type="OMA" id="FITWTSI"/>
<feature type="transmembrane region" description="Helical" evidence="10">
    <location>
        <begin position="264"/>
        <end position="290"/>
    </location>
</feature>
<protein>
    <submittedName>
        <fullName evidence="12">Plant disease resistance response protein</fullName>
    </submittedName>
</protein>
<proteinExistence type="inferred from homology"/>
<evidence type="ECO:0000256" key="6">
    <source>
        <dbReference type="ARBA" id="ARBA00022525"/>
    </source>
</evidence>
<feature type="transmembrane region" description="Helical" evidence="10">
    <location>
        <begin position="202"/>
        <end position="223"/>
    </location>
</feature>
<feature type="transmembrane region" description="Helical" evidence="10">
    <location>
        <begin position="442"/>
        <end position="462"/>
    </location>
</feature>
<feature type="transmembrane region" description="Helical" evidence="10">
    <location>
        <begin position="28"/>
        <end position="50"/>
    </location>
</feature>
<evidence type="ECO:0000313" key="13">
    <source>
        <dbReference type="Proteomes" id="UP000243975"/>
    </source>
</evidence>
<keyword evidence="7 10" id="KW-0812">Transmembrane</keyword>